<organism evidence="1 2">
    <name type="scientific">Panagrolaimus sp. JU765</name>
    <dbReference type="NCBI Taxonomy" id="591449"/>
    <lineage>
        <taxon>Eukaryota</taxon>
        <taxon>Metazoa</taxon>
        <taxon>Ecdysozoa</taxon>
        <taxon>Nematoda</taxon>
        <taxon>Chromadorea</taxon>
        <taxon>Rhabditida</taxon>
        <taxon>Tylenchina</taxon>
        <taxon>Panagrolaimomorpha</taxon>
        <taxon>Panagrolaimoidea</taxon>
        <taxon>Panagrolaimidae</taxon>
        <taxon>Panagrolaimus</taxon>
    </lineage>
</organism>
<evidence type="ECO:0000313" key="2">
    <source>
        <dbReference type="WBParaSite" id="JU765_v2.g17528.t1"/>
    </source>
</evidence>
<proteinExistence type="predicted"/>
<accession>A0AC34QLN4</accession>
<dbReference type="WBParaSite" id="JU765_v2.g17528.t1">
    <property type="protein sequence ID" value="JU765_v2.g17528.t1"/>
    <property type="gene ID" value="JU765_v2.g17528"/>
</dbReference>
<sequence>MPSLAISPARDLFTMPRTPQRGLPRQCADHHGKRRAVHREAVGTHLESLLLQAATTRAVDEAASHQIRAEGRDQASGADGVLGPSDHLLLGAGGLSQGLLLGLQTRREEDEARAEVPCRPLQEDHRAGPDCHDSDPLPPECPGRVQTGEKVHRKGQKSLGPSWWPRFGTAAEAAAPNWQPELPAPSFQEQISATPRVNRRGRRDRRAHPANQPSESPASNHSNGRRR</sequence>
<protein>
    <submittedName>
        <fullName evidence="2">Uncharacterized protein</fullName>
    </submittedName>
</protein>
<dbReference type="Proteomes" id="UP000887576">
    <property type="component" value="Unplaced"/>
</dbReference>
<reference evidence="2" key="1">
    <citation type="submission" date="2022-11" db="UniProtKB">
        <authorList>
            <consortium name="WormBaseParasite"/>
        </authorList>
    </citation>
    <scope>IDENTIFICATION</scope>
</reference>
<name>A0AC34QLN4_9BILA</name>
<evidence type="ECO:0000313" key="1">
    <source>
        <dbReference type="Proteomes" id="UP000887576"/>
    </source>
</evidence>